<dbReference type="InterPro" id="IPR051043">
    <property type="entry name" value="Sulfatase_Mod_Factor_Kinase"/>
</dbReference>
<dbReference type="AlphaFoldDB" id="A0A450TEM4"/>
<sequence>MMEKRQQDAKEEKRSTDHRAGVSTADHIMSNGSDDKPGSKQSSDEATYKRNLRHYEITFSGALQKTYPEIDRVVREELRQQSQTLGLADEDVARIEDEVTVKAIAYRANLQQYRLLFRDTIRQQYPISPQKRLELKQRQRISGLQDADITAIENEIIDEKTAAQLKNQREDPSETEAIVIEDEPPKETKPEKDTIIRPPVTTGLSSTNKVIGIITLLVVIGIGAWLFFPGESNQPAIFSEQIPSEEHPPEKSAELTARLIIRSNVSEDSVYIDDRWRGPTSPEPHALTAGRHDIRVEKFGYEPFKTQVTLATGEERTVHVQLVSSPPPPGETFRDKLKDGSLGPEMIVIPEGEFLMGSPVEEPMRYEGEGPQHRVRIAQSFALGVTGITFEDYDRFSKDTDHKPPRDGGWGRGRQPVININWYDATAYAKWLSKQTGGRYRLPTEAEWEYAARAGTTTPFSTGKCISTDQANYKGDYDYGDCPTNTKVSRGKTIPAGSMPANPWGLHEMHGNVWEWTADCWHYHYRDAPIDGRAWGKENNGYCAERVVRGGGWGSGPRGVRSAVRSWDWMGVKSTDLGFRVVKVLWP</sequence>
<feature type="domain" description="Sulfatase-modifying factor enzyme-like" evidence="3">
    <location>
        <begin position="344"/>
        <end position="583"/>
    </location>
</feature>
<feature type="compositionally biased region" description="Basic and acidic residues" evidence="1">
    <location>
        <begin position="1"/>
        <end position="20"/>
    </location>
</feature>
<accession>A0A450TEM4</accession>
<dbReference type="InterPro" id="IPR005532">
    <property type="entry name" value="SUMF_dom"/>
</dbReference>
<keyword evidence="2" id="KW-0812">Transmembrane</keyword>
<keyword evidence="2" id="KW-1133">Transmembrane helix</keyword>
<evidence type="ECO:0000259" key="3">
    <source>
        <dbReference type="Pfam" id="PF03781"/>
    </source>
</evidence>
<feature type="domain" description="PEGA" evidence="4">
    <location>
        <begin position="258"/>
        <end position="323"/>
    </location>
</feature>
<gene>
    <name evidence="5" type="ORF">BECKFW1821C_GA0114237_10083</name>
</gene>
<dbReference type="GO" id="GO:0120147">
    <property type="term" value="F:formylglycine-generating oxidase activity"/>
    <property type="evidence" value="ECO:0007669"/>
    <property type="project" value="TreeGrafter"/>
</dbReference>
<protein>
    <submittedName>
        <fullName evidence="5">Formylglycine-generating enzyme, required for sulfatase activity, contains SUMF1/FGE domain</fullName>
    </submittedName>
</protein>
<dbReference type="Pfam" id="PF03781">
    <property type="entry name" value="FGE-sulfatase"/>
    <property type="match status" value="1"/>
</dbReference>
<dbReference type="InterPro" id="IPR042095">
    <property type="entry name" value="SUMF_sf"/>
</dbReference>
<evidence type="ECO:0000256" key="1">
    <source>
        <dbReference type="SAM" id="MobiDB-lite"/>
    </source>
</evidence>
<reference evidence="5" key="1">
    <citation type="submission" date="2019-02" db="EMBL/GenBank/DDBJ databases">
        <authorList>
            <person name="Gruber-Vodicka R. H."/>
            <person name="Seah K. B. B."/>
        </authorList>
    </citation>
    <scope>NUCLEOTIDE SEQUENCE</scope>
    <source>
        <strain evidence="5">BECK_BZ131</strain>
    </source>
</reference>
<dbReference type="Gene3D" id="3.90.1580.10">
    <property type="entry name" value="paralog of FGE (formylglycine-generating enzyme)"/>
    <property type="match status" value="1"/>
</dbReference>
<evidence type="ECO:0000313" key="5">
    <source>
        <dbReference type="EMBL" id="VFJ65509.1"/>
    </source>
</evidence>
<dbReference type="InterPro" id="IPR016187">
    <property type="entry name" value="CTDL_fold"/>
</dbReference>
<dbReference type="PANTHER" id="PTHR23150:SF35">
    <property type="entry name" value="BLL6746 PROTEIN"/>
    <property type="match status" value="1"/>
</dbReference>
<dbReference type="EMBL" id="CAADFE010000008">
    <property type="protein sequence ID" value="VFJ65509.1"/>
    <property type="molecule type" value="Genomic_DNA"/>
</dbReference>
<feature type="compositionally biased region" description="Basic and acidic residues" evidence="1">
    <location>
        <begin position="33"/>
        <end position="45"/>
    </location>
</feature>
<organism evidence="5">
    <name type="scientific">Candidatus Kentrum sp. FW</name>
    <dbReference type="NCBI Taxonomy" id="2126338"/>
    <lineage>
        <taxon>Bacteria</taxon>
        <taxon>Pseudomonadati</taxon>
        <taxon>Pseudomonadota</taxon>
        <taxon>Gammaproteobacteria</taxon>
        <taxon>Candidatus Kentrum</taxon>
    </lineage>
</organism>
<proteinExistence type="predicted"/>
<evidence type="ECO:0000256" key="2">
    <source>
        <dbReference type="SAM" id="Phobius"/>
    </source>
</evidence>
<feature type="transmembrane region" description="Helical" evidence="2">
    <location>
        <begin position="210"/>
        <end position="228"/>
    </location>
</feature>
<name>A0A450TEM4_9GAMM</name>
<keyword evidence="2" id="KW-0472">Membrane</keyword>
<dbReference type="SUPFAM" id="SSF56436">
    <property type="entry name" value="C-type lectin-like"/>
    <property type="match status" value="1"/>
</dbReference>
<dbReference type="InterPro" id="IPR013229">
    <property type="entry name" value="PEGA"/>
</dbReference>
<dbReference type="Pfam" id="PF08308">
    <property type="entry name" value="PEGA"/>
    <property type="match status" value="1"/>
</dbReference>
<evidence type="ECO:0000259" key="4">
    <source>
        <dbReference type="Pfam" id="PF08308"/>
    </source>
</evidence>
<dbReference type="PANTHER" id="PTHR23150">
    <property type="entry name" value="SULFATASE MODIFYING FACTOR 1, 2"/>
    <property type="match status" value="1"/>
</dbReference>
<feature type="region of interest" description="Disordered" evidence="1">
    <location>
        <begin position="1"/>
        <end position="45"/>
    </location>
</feature>